<evidence type="ECO:0000256" key="4">
    <source>
        <dbReference type="ARBA" id="ARBA00023136"/>
    </source>
</evidence>
<feature type="transmembrane region" description="Helical" evidence="5">
    <location>
        <begin position="144"/>
        <end position="163"/>
    </location>
</feature>
<dbReference type="AlphaFoldDB" id="A0A9W7FCB9"/>
<feature type="transmembrane region" description="Helical" evidence="5">
    <location>
        <begin position="204"/>
        <end position="223"/>
    </location>
</feature>
<reference evidence="8" key="1">
    <citation type="journal article" date="2023" name="Commun. Biol.">
        <title>Genome analysis of Parmales, the sister group of diatoms, reveals the evolutionary specialization of diatoms from phago-mixotrophs to photoautotrophs.</title>
        <authorList>
            <person name="Ban H."/>
            <person name="Sato S."/>
            <person name="Yoshikawa S."/>
            <person name="Yamada K."/>
            <person name="Nakamura Y."/>
            <person name="Ichinomiya M."/>
            <person name="Sato N."/>
            <person name="Blanc-Mathieu R."/>
            <person name="Endo H."/>
            <person name="Kuwata A."/>
            <person name="Ogata H."/>
        </authorList>
    </citation>
    <scope>NUCLEOTIDE SEQUENCE [LARGE SCALE GENOMIC DNA]</scope>
    <source>
        <strain evidence="8">NIES 3699</strain>
    </source>
</reference>
<protein>
    <recommendedName>
        <fullName evidence="6">Amino acid transporter transmembrane domain-containing protein</fullName>
    </recommendedName>
</protein>
<keyword evidence="2 5" id="KW-0812">Transmembrane</keyword>
<feature type="transmembrane region" description="Helical" evidence="5">
    <location>
        <begin position="39"/>
        <end position="56"/>
    </location>
</feature>
<dbReference type="PANTHER" id="PTHR22950">
    <property type="entry name" value="AMINO ACID TRANSPORTER"/>
    <property type="match status" value="1"/>
</dbReference>
<evidence type="ECO:0000256" key="1">
    <source>
        <dbReference type="ARBA" id="ARBA00004141"/>
    </source>
</evidence>
<evidence type="ECO:0000313" key="7">
    <source>
        <dbReference type="EMBL" id="GMI09592.1"/>
    </source>
</evidence>
<feature type="domain" description="Amino acid transporter transmembrane" evidence="6">
    <location>
        <begin position="128"/>
        <end position="435"/>
    </location>
</feature>
<evidence type="ECO:0000256" key="3">
    <source>
        <dbReference type="ARBA" id="ARBA00022989"/>
    </source>
</evidence>
<proteinExistence type="predicted"/>
<keyword evidence="3 5" id="KW-1133">Transmembrane helix</keyword>
<feature type="transmembrane region" description="Helical" evidence="5">
    <location>
        <begin position="415"/>
        <end position="440"/>
    </location>
</feature>
<keyword evidence="8" id="KW-1185">Reference proteome</keyword>
<name>A0A9W7FCB9_9STRA</name>
<feature type="transmembrane region" description="Helical" evidence="5">
    <location>
        <begin position="243"/>
        <end position="261"/>
    </location>
</feature>
<accession>A0A9W7FCB9</accession>
<organism evidence="7 8">
    <name type="scientific">Triparma verrucosa</name>
    <dbReference type="NCBI Taxonomy" id="1606542"/>
    <lineage>
        <taxon>Eukaryota</taxon>
        <taxon>Sar</taxon>
        <taxon>Stramenopiles</taxon>
        <taxon>Ochrophyta</taxon>
        <taxon>Bolidophyceae</taxon>
        <taxon>Parmales</taxon>
        <taxon>Triparmaceae</taxon>
        <taxon>Triparma</taxon>
    </lineage>
</organism>
<dbReference type="Pfam" id="PF01490">
    <property type="entry name" value="Aa_trans"/>
    <property type="match status" value="1"/>
</dbReference>
<dbReference type="GO" id="GO:0015179">
    <property type="term" value="F:L-amino acid transmembrane transporter activity"/>
    <property type="evidence" value="ECO:0007669"/>
    <property type="project" value="TreeGrafter"/>
</dbReference>
<evidence type="ECO:0000256" key="2">
    <source>
        <dbReference type="ARBA" id="ARBA00022692"/>
    </source>
</evidence>
<feature type="transmembrane region" description="Helical" evidence="5">
    <location>
        <begin position="178"/>
        <end position="197"/>
    </location>
</feature>
<keyword evidence="4 5" id="KW-0472">Membrane</keyword>
<dbReference type="EMBL" id="BRXX01000402">
    <property type="protein sequence ID" value="GMI09592.1"/>
    <property type="molecule type" value="Genomic_DNA"/>
</dbReference>
<feature type="transmembrane region" description="Helical" evidence="5">
    <location>
        <begin position="381"/>
        <end position="403"/>
    </location>
</feature>
<gene>
    <name evidence="7" type="ORF">TrVE_jg10424</name>
</gene>
<evidence type="ECO:0000313" key="8">
    <source>
        <dbReference type="Proteomes" id="UP001165160"/>
    </source>
</evidence>
<dbReference type="InterPro" id="IPR013057">
    <property type="entry name" value="AA_transpt_TM"/>
</dbReference>
<comment type="subcellular location">
    <subcellularLocation>
        <location evidence="1">Membrane</location>
        <topology evidence="1">Multi-pass membrane protein</topology>
    </subcellularLocation>
</comment>
<dbReference type="Proteomes" id="UP001165160">
    <property type="component" value="Unassembled WGS sequence"/>
</dbReference>
<evidence type="ECO:0000256" key="5">
    <source>
        <dbReference type="SAM" id="Phobius"/>
    </source>
</evidence>
<evidence type="ECO:0000259" key="6">
    <source>
        <dbReference type="Pfam" id="PF01490"/>
    </source>
</evidence>
<dbReference type="GO" id="GO:0016020">
    <property type="term" value="C:membrane"/>
    <property type="evidence" value="ECO:0007669"/>
    <property type="project" value="UniProtKB-SubCell"/>
</dbReference>
<sequence length="442" mass="48527">MSPPTKIPPLTSKTLPISLIKGVIGPAILYVPHGFSTSGYLFTLPMLFLTVCLFLWSSRALLDSWEDEYDLQAKSLNGPTSERSLLVSSTDSDDDKLDAELEGSVETRFPSEASDDLKPEEWTIVKPTFTSLVKTTFNNSTSTLIDLMIFCQQSGITLTYYIFISKNLSVCFGVNDNIVIFVLMLVQLPLSCIESIALLSKTNLIANGLIGYGLVGIVIYAFVKEDKEGLEAFGGIRDKWYLFIGMSVLLFEGLITLVIPLRNATPKEIEHTFYGVLQTVVVALAIFYVFFSMLCWYSFGNSVGIVLTANLPVNAWSRSVQVCYSIAVGFTFPLQNFPAMEIVKNIADDSRTGGVKRTVVGCVVVGFMALVGEAIKDDLDHLVSLVGALFGIPLAFIVPSLMRNQRGEEGWKRKVNWAVVCCGFVVMIAATVATVVSWSVKE</sequence>
<dbReference type="PANTHER" id="PTHR22950:SF666">
    <property type="entry name" value="VACUOLAR AMINO ACID TRANSPORTER 4"/>
    <property type="match status" value="1"/>
</dbReference>
<feature type="transmembrane region" description="Helical" evidence="5">
    <location>
        <begin position="358"/>
        <end position="375"/>
    </location>
</feature>
<comment type="caution">
    <text evidence="7">The sequence shown here is derived from an EMBL/GenBank/DDBJ whole genome shotgun (WGS) entry which is preliminary data.</text>
</comment>
<feature type="transmembrane region" description="Helical" evidence="5">
    <location>
        <begin position="273"/>
        <end position="299"/>
    </location>
</feature>